<dbReference type="Gene3D" id="2.130.10.10">
    <property type="entry name" value="YVTN repeat-like/Quinoprotein amine dehydrogenase"/>
    <property type="match status" value="2"/>
</dbReference>
<dbReference type="GO" id="GO:0000387">
    <property type="term" value="P:spliceosomal snRNP assembly"/>
    <property type="evidence" value="ECO:0007669"/>
    <property type="project" value="TreeGrafter"/>
</dbReference>
<dbReference type="PROSITE" id="PS50082">
    <property type="entry name" value="WD_REPEATS_2"/>
    <property type="match status" value="2"/>
</dbReference>
<dbReference type="InterPro" id="IPR056424">
    <property type="entry name" value="Beta-prop_GEMI5_2nd"/>
</dbReference>
<keyword evidence="4" id="KW-1185">Reference proteome</keyword>
<dbReference type="Pfam" id="PF23775">
    <property type="entry name" value="Beta-prop_RIG_2nd"/>
    <property type="match status" value="1"/>
</dbReference>
<organism evidence="3 4">
    <name type="scientific">Trichonephila inaurata madagascariensis</name>
    <dbReference type="NCBI Taxonomy" id="2747483"/>
    <lineage>
        <taxon>Eukaryota</taxon>
        <taxon>Metazoa</taxon>
        <taxon>Ecdysozoa</taxon>
        <taxon>Arthropoda</taxon>
        <taxon>Chelicerata</taxon>
        <taxon>Arachnida</taxon>
        <taxon>Araneae</taxon>
        <taxon>Araneomorphae</taxon>
        <taxon>Entelegynae</taxon>
        <taxon>Araneoidea</taxon>
        <taxon>Nephilidae</taxon>
        <taxon>Trichonephila</taxon>
        <taxon>Trichonephila inaurata</taxon>
    </lineage>
</organism>
<proteinExistence type="predicted"/>
<evidence type="ECO:0000256" key="1">
    <source>
        <dbReference type="PROSITE-ProRule" id="PRU00221"/>
    </source>
</evidence>
<gene>
    <name evidence="3" type="primary">GEMIN5</name>
    <name evidence="3" type="ORF">TNIN_495981</name>
</gene>
<dbReference type="GO" id="GO:0005634">
    <property type="term" value="C:nucleus"/>
    <property type="evidence" value="ECO:0007669"/>
    <property type="project" value="TreeGrafter"/>
</dbReference>
<dbReference type="OrthoDB" id="7326421at2759"/>
<feature type="repeat" description="WD" evidence="1">
    <location>
        <begin position="177"/>
        <end position="219"/>
    </location>
</feature>
<dbReference type="PANTHER" id="PTHR46362">
    <property type="entry name" value="GEM-ASSOCIATED PROTEIN 5"/>
    <property type="match status" value="1"/>
</dbReference>
<reference evidence="3" key="1">
    <citation type="submission" date="2020-08" db="EMBL/GenBank/DDBJ databases">
        <title>Multicomponent nature underlies the extraordinary mechanical properties of spider dragline silk.</title>
        <authorList>
            <person name="Kono N."/>
            <person name="Nakamura H."/>
            <person name="Mori M."/>
            <person name="Yoshida Y."/>
            <person name="Ohtoshi R."/>
            <person name="Malay A.D."/>
            <person name="Moran D.A.P."/>
            <person name="Tomita M."/>
            <person name="Numata K."/>
            <person name="Arakawa K."/>
        </authorList>
    </citation>
    <scope>NUCLEOTIDE SEQUENCE</scope>
</reference>
<evidence type="ECO:0000313" key="4">
    <source>
        <dbReference type="Proteomes" id="UP000886998"/>
    </source>
</evidence>
<dbReference type="SUPFAM" id="SSF50969">
    <property type="entry name" value="YVTN repeat-like/Quinoprotein amine dehydrogenase"/>
    <property type="match status" value="1"/>
</dbReference>
<dbReference type="InterPro" id="IPR011047">
    <property type="entry name" value="Quinoprotein_ADH-like_sf"/>
</dbReference>
<keyword evidence="1" id="KW-0853">WD repeat</keyword>
<accession>A0A8X6J6W0</accession>
<comment type="caution">
    <text evidence="3">The sequence shown here is derived from an EMBL/GenBank/DDBJ whole genome shotgun (WGS) entry which is preliminary data.</text>
</comment>
<dbReference type="GO" id="GO:0032797">
    <property type="term" value="C:SMN complex"/>
    <property type="evidence" value="ECO:0007669"/>
    <property type="project" value="TreeGrafter"/>
</dbReference>
<dbReference type="PROSITE" id="PS50294">
    <property type="entry name" value="WD_REPEATS_REGION"/>
    <property type="match status" value="1"/>
</dbReference>
<dbReference type="GO" id="GO:0003730">
    <property type="term" value="F:mRNA 3'-UTR binding"/>
    <property type="evidence" value="ECO:0007669"/>
    <property type="project" value="TreeGrafter"/>
</dbReference>
<evidence type="ECO:0000259" key="2">
    <source>
        <dbReference type="Pfam" id="PF23775"/>
    </source>
</evidence>
<sequence length="614" mass="69612">MSEVLVLPFFNRYSVGTVSQSPSGIIAYGSRGDICVIDVLGNRALILDSKSIQLAHRGRITGVSFCKKSDVELLATVGDEGVIKVWDLETKTCVKETKSCGGVAEWAHNSNDVLFFVSDSKHLAKWFLSTDTVRKIKTESEMPITILASNETYLAAGHHNGTITIFDVIQENILQKLKAHSQEILSLSWNPTSPELLLTASYDLTLRLWKIGEDKPVNSYYVPVGRVRYEDKKKVNIVGTWHPRNHDMAICSNFRGEWGEVCLSKGETPKFSTLSYDLNSKGFILCFSFPKKTAQGIQNLLIIFDTYKLTVWNVCEKKLELQVPMLMGFIYGLSFSSINPNLLAIGNGDGTLKIWNAQAESAEKNMMGIYVHYRAKIMTAAWHPLYENIIAYGTDEGRVAIIDLFKKKSIYTFETYHSGKVYTVCWGPFKQGKGPKENEYFVYSCGSGTIFINRLHYSKEPAYDFDDFANLPSHLESNKKTYSEINWKPDFSYVLIGSYKGFIDLYNDELVFLNRYNVEMKSIECLTWHPERTYESPDRSPLEFWFAACGNDADIYLFNSTKTLEQSQGEDDSKWESKRLVGHKKRVVRVCWSQHNDGFLASSSRDGSVLVSIL</sequence>
<dbReference type="EMBL" id="BMAV01025412">
    <property type="protein sequence ID" value="GFS41313.1"/>
    <property type="molecule type" value="Genomic_DNA"/>
</dbReference>
<dbReference type="SMART" id="SM00320">
    <property type="entry name" value="WD40"/>
    <property type="match status" value="8"/>
</dbReference>
<evidence type="ECO:0000313" key="3">
    <source>
        <dbReference type="EMBL" id="GFS41313.1"/>
    </source>
</evidence>
<feature type="repeat" description="WD" evidence="1">
    <location>
        <begin position="53"/>
        <end position="96"/>
    </location>
</feature>
<dbReference type="InterPro" id="IPR011044">
    <property type="entry name" value="Quino_amine_DH_bsu"/>
</dbReference>
<name>A0A8X6J6W0_9ARAC</name>
<dbReference type="AlphaFoldDB" id="A0A8X6J6W0"/>
<dbReference type="InterPro" id="IPR015943">
    <property type="entry name" value="WD40/YVTN_repeat-like_dom_sf"/>
</dbReference>
<dbReference type="PANTHER" id="PTHR46362:SF1">
    <property type="entry name" value="GEM-ASSOCIATED PROTEIN 5"/>
    <property type="match status" value="1"/>
</dbReference>
<protein>
    <submittedName>
        <fullName evidence="3">Gem-associated protein 5</fullName>
    </submittedName>
</protein>
<dbReference type="InterPro" id="IPR052640">
    <property type="entry name" value="Gemin-5"/>
</dbReference>
<feature type="domain" description="Gem-associated protein 5 second beta-propeller" evidence="2">
    <location>
        <begin position="340"/>
        <end position="611"/>
    </location>
</feature>
<dbReference type="SUPFAM" id="SSF50998">
    <property type="entry name" value="Quinoprotein alcohol dehydrogenase-like"/>
    <property type="match status" value="1"/>
</dbReference>
<dbReference type="Pfam" id="PF00400">
    <property type="entry name" value="WD40"/>
    <property type="match status" value="2"/>
</dbReference>
<dbReference type="InterPro" id="IPR001680">
    <property type="entry name" value="WD40_rpt"/>
</dbReference>
<dbReference type="Proteomes" id="UP000886998">
    <property type="component" value="Unassembled WGS sequence"/>
</dbReference>